<reference evidence="1 2" key="1">
    <citation type="submission" date="2024-04" db="EMBL/GenBank/DDBJ databases">
        <authorList>
            <person name="Rising A."/>
            <person name="Reimegard J."/>
            <person name="Sonavane S."/>
            <person name="Akerstrom W."/>
            <person name="Nylinder S."/>
            <person name="Hedman E."/>
            <person name="Kallberg Y."/>
        </authorList>
    </citation>
    <scope>NUCLEOTIDE SEQUENCE [LARGE SCALE GENOMIC DNA]</scope>
</reference>
<proteinExistence type="predicted"/>
<protein>
    <submittedName>
        <fullName evidence="1">Uncharacterized protein</fullName>
    </submittedName>
</protein>
<dbReference type="Proteomes" id="UP001497382">
    <property type="component" value="Unassembled WGS sequence"/>
</dbReference>
<dbReference type="EMBL" id="CAXIEN010000090">
    <property type="protein sequence ID" value="CAL1276106.1"/>
    <property type="molecule type" value="Genomic_DNA"/>
</dbReference>
<sequence length="37" mass="4008">MLLPLNEILDPLSPSSMGRGGLVVRSRPCDRRVAGFP</sequence>
<evidence type="ECO:0000313" key="2">
    <source>
        <dbReference type="Proteomes" id="UP001497382"/>
    </source>
</evidence>
<dbReference type="AlphaFoldDB" id="A0AAV1ZZW1"/>
<name>A0AAV1ZZW1_9ARAC</name>
<evidence type="ECO:0000313" key="1">
    <source>
        <dbReference type="EMBL" id="CAL1276106.1"/>
    </source>
</evidence>
<accession>A0AAV1ZZW1</accession>
<organism evidence="1 2">
    <name type="scientific">Larinioides sclopetarius</name>
    <dbReference type="NCBI Taxonomy" id="280406"/>
    <lineage>
        <taxon>Eukaryota</taxon>
        <taxon>Metazoa</taxon>
        <taxon>Ecdysozoa</taxon>
        <taxon>Arthropoda</taxon>
        <taxon>Chelicerata</taxon>
        <taxon>Arachnida</taxon>
        <taxon>Araneae</taxon>
        <taxon>Araneomorphae</taxon>
        <taxon>Entelegynae</taxon>
        <taxon>Araneoidea</taxon>
        <taxon>Araneidae</taxon>
        <taxon>Larinioides</taxon>
    </lineage>
</organism>
<keyword evidence="2" id="KW-1185">Reference proteome</keyword>
<gene>
    <name evidence="1" type="ORF">LARSCL_LOCUS8458</name>
</gene>
<comment type="caution">
    <text evidence="1">The sequence shown here is derived from an EMBL/GenBank/DDBJ whole genome shotgun (WGS) entry which is preliminary data.</text>
</comment>